<evidence type="ECO:0000313" key="2">
    <source>
        <dbReference type="Proteomes" id="UP000053612"/>
    </source>
</evidence>
<comment type="caution">
    <text evidence="1">The sequence shown here is derived from an EMBL/GenBank/DDBJ whole genome shotgun (WGS) entry which is preliminary data.</text>
</comment>
<accession>A0A0V8DSA5</accession>
<dbReference type="AlphaFoldDB" id="A0A0V8DSA5"/>
<evidence type="ECO:0000313" key="1">
    <source>
        <dbReference type="EMBL" id="KSU16436.1"/>
    </source>
</evidence>
<gene>
    <name evidence="1" type="ORF">LMG9449_2093</name>
</gene>
<dbReference type="Proteomes" id="UP000053612">
    <property type="component" value="Unassembled WGS sequence"/>
</dbReference>
<dbReference type="PATRIC" id="fig|1360.109.peg.1029"/>
<sequence length="73" mass="8374">MILRNLIGKEKCSENDHFLNTQILKKYSSFYVLLFDSGPMETIRGIYKKNRRNGTLFGFSVSTEIKVLMGIPA</sequence>
<organism evidence="1 2">
    <name type="scientific">Lactococcus lactis subsp. lactis</name>
    <name type="common">Streptococcus lactis</name>
    <dbReference type="NCBI Taxonomy" id="1360"/>
    <lineage>
        <taxon>Bacteria</taxon>
        <taxon>Bacillati</taxon>
        <taxon>Bacillota</taxon>
        <taxon>Bacilli</taxon>
        <taxon>Lactobacillales</taxon>
        <taxon>Streptococcaceae</taxon>
        <taxon>Lactococcus</taxon>
    </lineage>
</organism>
<name>A0A0V8DSA5_LACLL</name>
<dbReference type="EMBL" id="LKLS01000155">
    <property type="protein sequence ID" value="KSU16436.1"/>
    <property type="molecule type" value="Genomic_DNA"/>
</dbReference>
<protein>
    <submittedName>
        <fullName evidence="1">Mobile element protein</fullName>
    </submittedName>
</protein>
<proteinExistence type="predicted"/>
<reference evidence="2" key="1">
    <citation type="submission" date="2015-10" db="EMBL/GenBank/DDBJ databases">
        <title>Draft Genome Sequences of 11 Lactococcus lactis subspecies cremoris strains.</title>
        <authorList>
            <person name="Wels M."/>
            <person name="Backus L."/>
            <person name="Boekhorst J."/>
            <person name="Dijkstra A."/>
            <person name="Beerthuizen M."/>
            <person name="Kelly W."/>
            <person name="Siezen R."/>
            <person name="Bachmann H."/>
            <person name="Van Hijum S."/>
        </authorList>
    </citation>
    <scope>NUCLEOTIDE SEQUENCE [LARGE SCALE GENOMIC DNA]</scope>
    <source>
        <strain evidence="2">LMG9449</strain>
    </source>
</reference>